<dbReference type="Gene3D" id="2.160.20.80">
    <property type="entry name" value="E3 ubiquitin-protein ligase SopA"/>
    <property type="match status" value="1"/>
</dbReference>
<dbReference type="InterPro" id="IPR001646">
    <property type="entry name" value="5peptide_repeat"/>
</dbReference>
<protein>
    <submittedName>
        <fullName evidence="1">Pentapeptide repeat protein</fullName>
    </submittedName>
</protein>
<gene>
    <name evidence="1" type="ORF">NOCA2220135</name>
</gene>
<name>A0A2P2BYZ2_9ZZZZ</name>
<dbReference type="SUPFAM" id="SSF141571">
    <property type="entry name" value="Pentapeptide repeat-like"/>
    <property type="match status" value="1"/>
</dbReference>
<dbReference type="PANTHER" id="PTHR14136">
    <property type="entry name" value="BTB_POZ DOMAIN-CONTAINING PROTEIN KCTD9"/>
    <property type="match status" value="1"/>
</dbReference>
<dbReference type="AlphaFoldDB" id="A0A2P2BYZ2"/>
<dbReference type="Pfam" id="PF00805">
    <property type="entry name" value="Pentapeptide"/>
    <property type="match status" value="1"/>
</dbReference>
<sequence>MTELRADCASCAGLCCVALRLTRSADFPVDKPAGEPCEHLETDLRCGIHDTLRDRGYRGCTVFDCFGAGQAVTRAWVGPDWREDAEAGRRMFAVFGVVRALHELSWLLERASRLPEASSLAADLDRVSTLTRELAAQDAASLAAYDVTAHRGRVNALLRQASALARAGTGGPELSGADLVGRDLRSRVLVGAGLRGALLTGADLRGLDLSRADVTGADLRAADLRGTDLRETLFVSQAQLDAARGDASTRLPLGLGVPSWWTADG</sequence>
<organism evidence="1">
    <name type="scientific">metagenome</name>
    <dbReference type="NCBI Taxonomy" id="256318"/>
    <lineage>
        <taxon>unclassified sequences</taxon>
        <taxon>metagenomes</taxon>
    </lineage>
</organism>
<dbReference type="InterPro" id="IPR051082">
    <property type="entry name" value="Pentapeptide-BTB/POZ_domain"/>
</dbReference>
<proteinExistence type="predicted"/>
<reference evidence="1" key="1">
    <citation type="submission" date="2015-08" db="EMBL/GenBank/DDBJ databases">
        <authorList>
            <person name="Babu N.S."/>
            <person name="Beckwith C.J."/>
            <person name="Beseler K.G."/>
            <person name="Brison A."/>
            <person name="Carone J.V."/>
            <person name="Caskin T.P."/>
            <person name="Diamond M."/>
            <person name="Durham M.E."/>
            <person name="Foxe J.M."/>
            <person name="Go M."/>
            <person name="Henderson B.A."/>
            <person name="Jones I.B."/>
            <person name="McGettigan J.A."/>
            <person name="Micheletti S.J."/>
            <person name="Nasrallah M.E."/>
            <person name="Ortiz D."/>
            <person name="Piller C.R."/>
            <person name="Privatt S.R."/>
            <person name="Schneider S.L."/>
            <person name="Sharp S."/>
            <person name="Smith T.C."/>
            <person name="Stanton J.D."/>
            <person name="Ullery H.E."/>
            <person name="Wilson R.J."/>
            <person name="Serrano M.G."/>
            <person name="Buck G."/>
            <person name="Lee V."/>
            <person name="Wang Y."/>
            <person name="Carvalho R."/>
            <person name="Voegtly L."/>
            <person name="Shi R."/>
            <person name="Duckworth R."/>
            <person name="Johnson A."/>
            <person name="Loviza R."/>
            <person name="Walstead R."/>
            <person name="Shah Z."/>
            <person name="Kiflezghi M."/>
            <person name="Wade K."/>
            <person name="Ball S.L."/>
            <person name="Bradley K.W."/>
            <person name="Asai D.J."/>
            <person name="Bowman C.A."/>
            <person name="Russell D.A."/>
            <person name="Pope W.H."/>
            <person name="Jacobs-Sera D."/>
            <person name="Hendrix R.W."/>
            <person name="Hatfull G.F."/>
        </authorList>
    </citation>
    <scope>NUCLEOTIDE SEQUENCE</scope>
</reference>
<dbReference type="EMBL" id="CZKA01000015">
    <property type="protein sequence ID" value="CUR54944.1"/>
    <property type="molecule type" value="Genomic_DNA"/>
</dbReference>
<evidence type="ECO:0000313" key="1">
    <source>
        <dbReference type="EMBL" id="CUR54944.1"/>
    </source>
</evidence>
<accession>A0A2P2BYZ2</accession>
<dbReference type="PANTHER" id="PTHR14136:SF17">
    <property type="entry name" value="BTB_POZ DOMAIN-CONTAINING PROTEIN KCTD9"/>
    <property type="match status" value="1"/>
</dbReference>